<evidence type="ECO:0000313" key="11">
    <source>
        <dbReference type="EMBL" id="QSE89384.1"/>
    </source>
</evidence>
<keyword evidence="6 11" id="KW-0418">Kinase</keyword>
<feature type="region of interest" description="Disordered" evidence="8">
    <location>
        <begin position="851"/>
        <end position="883"/>
    </location>
</feature>
<dbReference type="InterPro" id="IPR003594">
    <property type="entry name" value="HATPase_dom"/>
</dbReference>
<evidence type="ECO:0000259" key="10">
    <source>
        <dbReference type="PROSITE" id="PS50109"/>
    </source>
</evidence>
<evidence type="ECO:0000256" key="3">
    <source>
        <dbReference type="ARBA" id="ARBA00022553"/>
    </source>
</evidence>
<feature type="domain" description="Histidine kinase" evidence="10">
    <location>
        <begin position="523"/>
        <end position="633"/>
    </location>
</feature>
<feature type="transmembrane region" description="Helical" evidence="9">
    <location>
        <begin position="318"/>
        <end position="340"/>
    </location>
</feature>
<dbReference type="SMART" id="SM00387">
    <property type="entry name" value="HATPase_c"/>
    <property type="match status" value="1"/>
</dbReference>
<evidence type="ECO:0000256" key="1">
    <source>
        <dbReference type="ARBA" id="ARBA00000085"/>
    </source>
</evidence>
<keyword evidence="7 9" id="KW-1133">Transmembrane helix</keyword>
<evidence type="ECO:0000256" key="4">
    <source>
        <dbReference type="ARBA" id="ARBA00022679"/>
    </source>
</evidence>
<dbReference type="SUPFAM" id="SSF55874">
    <property type="entry name" value="ATPase domain of HSP90 chaperone/DNA topoisomerase II/histidine kinase"/>
    <property type="match status" value="1"/>
</dbReference>
<name>A0A974W159_9NOCA</name>
<dbReference type="EMBL" id="CP070619">
    <property type="protein sequence ID" value="QSE89384.1"/>
    <property type="molecule type" value="Genomic_DNA"/>
</dbReference>
<evidence type="ECO:0000256" key="7">
    <source>
        <dbReference type="ARBA" id="ARBA00022989"/>
    </source>
</evidence>
<evidence type="ECO:0000256" key="6">
    <source>
        <dbReference type="ARBA" id="ARBA00022777"/>
    </source>
</evidence>
<proteinExistence type="predicted"/>
<dbReference type="Proteomes" id="UP000662986">
    <property type="component" value="Chromosome"/>
</dbReference>
<organism evidence="11 12">
    <name type="scientific">Rhodococcus pseudokoreensis</name>
    <dbReference type="NCBI Taxonomy" id="2811421"/>
    <lineage>
        <taxon>Bacteria</taxon>
        <taxon>Bacillati</taxon>
        <taxon>Actinomycetota</taxon>
        <taxon>Actinomycetes</taxon>
        <taxon>Mycobacteriales</taxon>
        <taxon>Nocardiaceae</taxon>
        <taxon>Rhodococcus</taxon>
    </lineage>
</organism>
<dbReference type="InterPro" id="IPR050428">
    <property type="entry name" value="TCS_sensor_his_kinase"/>
</dbReference>
<evidence type="ECO:0000313" key="12">
    <source>
        <dbReference type="Proteomes" id="UP000662986"/>
    </source>
</evidence>
<evidence type="ECO:0000256" key="2">
    <source>
        <dbReference type="ARBA" id="ARBA00012438"/>
    </source>
</evidence>
<dbReference type="Pfam" id="PF02518">
    <property type="entry name" value="HATPase_c"/>
    <property type="match status" value="1"/>
</dbReference>
<dbReference type="GO" id="GO:0016301">
    <property type="term" value="F:kinase activity"/>
    <property type="evidence" value="ECO:0007669"/>
    <property type="project" value="UniProtKB-KW"/>
</dbReference>
<evidence type="ECO:0000256" key="8">
    <source>
        <dbReference type="SAM" id="MobiDB-lite"/>
    </source>
</evidence>
<dbReference type="Gene3D" id="3.30.565.10">
    <property type="entry name" value="Histidine kinase-like ATPase, C-terminal domain"/>
    <property type="match status" value="1"/>
</dbReference>
<keyword evidence="3" id="KW-0597">Phosphoprotein</keyword>
<dbReference type="Gene3D" id="6.10.340.10">
    <property type="match status" value="1"/>
</dbReference>
<gene>
    <name evidence="11" type="ORF">JWS13_12515</name>
</gene>
<keyword evidence="4" id="KW-0808">Transferase</keyword>
<keyword evidence="5 9" id="KW-0812">Transmembrane</keyword>
<keyword evidence="9" id="KW-0472">Membrane</keyword>
<dbReference type="InterPro" id="IPR005467">
    <property type="entry name" value="His_kinase_dom"/>
</dbReference>
<feature type="compositionally biased region" description="Pro residues" evidence="8">
    <location>
        <begin position="720"/>
        <end position="729"/>
    </location>
</feature>
<sequence>MSRTTAVVGGFRRRHERRRSRGIAGWPLRWKMAVVLIVPLTVAAALGGLRVDQSLRTAANFTTVADRVKMLPLLVELDGDASVVMGTLAQRTITPAMIDSLDRSIEVVEQVGPEAGLDEGTAADVGTALSDARALSAQAKQGSTSTAALTEQLASIRAALSRVVSAITEPIADPEVVVETGRIEDLWSAQKLISAEGLSVVASSAVLAGESAGTLEAEGANLLAHLRTESALLDQVAQRYSPDDPTVAALRRGINDRTALLQNATRRESADQALAGLKYSLFDSIDDYSSAVATASAGLSDAVAAKSDTLRTSAWRDLTVVTLLLLAAILLAVVVARSLLMPLRRLRHGALQVAHADLPDAVERLKSGTDIATLEVDPIDVHTHEEIGQVARAIDDIHNQALLLAGEQAHLRLQMNNVFETLARRSRSLIDLQLEMIEQLEFEERDPKRLDNLFRLDHLATRMRRNGDNLLILAGNSNRRGRPTPIQLGDAVRASISEVEHYQRVHVGAAPPVALTGAAGRDLVHVLAELLDNSLHFSPPDSAVTTTCARTIDGGVVIEIVDRGIGMSPNDLRELNDRIASTPEVTPDTARHMGLFVVSELAKRHDISVTLRPTLDRPRNAGITASVHVPGDVLTSAVEPRVQAIPTTPKAAGLYGDHTAHDNAAVLVEVGAATVQDRPSSPRPTPPADSNARRSETPAPGALPHRRPGATGIVTSPQPHAEPTPPASPPGRDEPAPRHRLDTVRTASFFQPRLLQHAASEDPTTQTPIFASLAPLWLTDPTKTATNTPQRWVTRADTGWSAARRAAQGPQAPVTDSGLPQRVPGQRLVPGGVNADDQASIRVRTPEAVRARLTRHQSGVRAGRTGTRPVLGSLDQWQQEESS</sequence>
<feature type="region of interest" description="Disordered" evidence="8">
    <location>
        <begin position="673"/>
        <end position="738"/>
    </location>
</feature>
<dbReference type="InterPro" id="IPR036890">
    <property type="entry name" value="HATPase_C_sf"/>
</dbReference>
<comment type="catalytic activity">
    <reaction evidence="1">
        <text>ATP + protein L-histidine = ADP + protein N-phospho-L-histidine.</text>
        <dbReference type="EC" id="2.7.13.3"/>
    </reaction>
</comment>
<accession>A0A974W159</accession>
<evidence type="ECO:0000256" key="9">
    <source>
        <dbReference type="SAM" id="Phobius"/>
    </source>
</evidence>
<protein>
    <recommendedName>
        <fullName evidence="2">histidine kinase</fullName>
        <ecNumber evidence="2">2.7.13.3</ecNumber>
    </recommendedName>
</protein>
<dbReference type="PROSITE" id="PS50109">
    <property type="entry name" value="HIS_KIN"/>
    <property type="match status" value="1"/>
</dbReference>
<evidence type="ECO:0000256" key="5">
    <source>
        <dbReference type="ARBA" id="ARBA00022692"/>
    </source>
</evidence>
<dbReference type="EC" id="2.7.13.3" evidence="2"/>
<reference evidence="11 12" key="1">
    <citation type="journal article" date="2021" name="Microbiol. Resour. Announc.">
        <title>Complete Genome Sequences of Two Rhodococcus sp. Strains with Large and Linear Chromosomes, Isolated from Apple Rhizosphere.</title>
        <authorList>
            <person name="Benning S."/>
            <person name="Brugnone N."/>
            <person name="Siani R."/>
            <person name="Kublik S."/>
            <person name="Schloter M."/>
            <person name="Rad V."/>
        </authorList>
    </citation>
    <scope>NUCLEOTIDE SEQUENCE [LARGE SCALE GENOMIC DNA]</scope>
    <source>
        <strain evidence="11 12">R79</strain>
    </source>
</reference>
<reference evidence="11 12" key="2">
    <citation type="journal article" date="2022" name="Arch. Microbiol.">
        <title>Rhodococcus pseudokoreensis sp. nov. isolated from the rhizosphere of young M26 apple rootstocks.</title>
        <authorList>
            <person name="Kampfer P."/>
            <person name="Glaeser S.P."/>
            <person name="Blom J."/>
            <person name="Wolf J."/>
            <person name="Benning S."/>
            <person name="Schloter M."/>
            <person name="Neumann-Schaal M."/>
        </authorList>
    </citation>
    <scope>NUCLEOTIDE SEQUENCE [LARGE SCALE GENOMIC DNA]</scope>
    <source>
        <strain evidence="11 12">R79</strain>
    </source>
</reference>
<dbReference type="PANTHER" id="PTHR45436">
    <property type="entry name" value="SENSOR HISTIDINE KINASE YKOH"/>
    <property type="match status" value="1"/>
</dbReference>
<dbReference type="PANTHER" id="PTHR45436:SF5">
    <property type="entry name" value="SENSOR HISTIDINE KINASE TRCS"/>
    <property type="match status" value="1"/>
</dbReference>
<keyword evidence="12" id="KW-1185">Reference proteome</keyword>